<evidence type="ECO:0000256" key="2">
    <source>
        <dbReference type="SAM" id="MobiDB-lite"/>
    </source>
</evidence>
<sequence length="129" mass="14283">MSRMETELARAQEALAKAQQESEELRADLVRSGEKLAQSEAEKSRVKATVEEQMELTRGELDRASNVIGNIQYNVYQVKEINRLSHTAGIDKWGAAVEALVKSGFDIMTRPVDDPDDDGGAVPAQPNRR</sequence>
<dbReference type="AlphaFoldDB" id="A0A1C5AIN1"/>
<dbReference type="EMBL" id="FMCX01000011">
    <property type="protein sequence ID" value="SCF44966.1"/>
    <property type="molecule type" value="Genomic_DNA"/>
</dbReference>
<feature type="region of interest" description="Disordered" evidence="2">
    <location>
        <begin position="108"/>
        <end position="129"/>
    </location>
</feature>
<gene>
    <name evidence="3" type="ORF">GA0070564_11114</name>
</gene>
<keyword evidence="4" id="KW-1185">Reference proteome</keyword>
<evidence type="ECO:0000256" key="1">
    <source>
        <dbReference type="SAM" id="Coils"/>
    </source>
</evidence>
<proteinExistence type="predicted"/>
<keyword evidence="1" id="KW-0175">Coiled coil</keyword>
<name>A0A1C5AIN1_9ACTN</name>
<organism evidence="3 4">
    <name type="scientific">Micromonospora mirobrigensis</name>
    <dbReference type="NCBI Taxonomy" id="262898"/>
    <lineage>
        <taxon>Bacteria</taxon>
        <taxon>Bacillati</taxon>
        <taxon>Actinomycetota</taxon>
        <taxon>Actinomycetes</taxon>
        <taxon>Micromonosporales</taxon>
        <taxon>Micromonosporaceae</taxon>
        <taxon>Micromonospora</taxon>
    </lineage>
</organism>
<protein>
    <submittedName>
        <fullName evidence="3">Uncharacterized protein</fullName>
    </submittedName>
</protein>
<feature type="compositionally biased region" description="Low complexity" evidence="2">
    <location>
        <begin position="120"/>
        <end position="129"/>
    </location>
</feature>
<accession>A0A1C5AIN1</accession>
<reference evidence="4" key="1">
    <citation type="submission" date="2016-06" db="EMBL/GenBank/DDBJ databases">
        <authorList>
            <person name="Varghese N."/>
            <person name="Submissions Spin"/>
        </authorList>
    </citation>
    <scope>NUCLEOTIDE SEQUENCE [LARGE SCALE GENOMIC DNA]</scope>
    <source>
        <strain evidence="4">DSM 44830</strain>
    </source>
</reference>
<evidence type="ECO:0000313" key="3">
    <source>
        <dbReference type="EMBL" id="SCF44966.1"/>
    </source>
</evidence>
<dbReference type="Proteomes" id="UP000199504">
    <property type="component" value="Unassembled WGS sequence"/>
</dbReference>
<evidence type="ECO:0000313" key="4">
    <source>
        <dbReference type="Proteomes" id="UP000199504"/>
    </source>
</evidence>
<feature type="coiled-coil region" evidence="1">
    <location>
        <begin position="1"/>
        <end position="56"/>
    </location>
</feature>